<dbReference type="EMBL" id="JACHIF010000014">
    <property type="protein sequence ID" value="MBB5040473.1"/>
    <property type="molecule type" value="Genomic_DNA"/>
</dbReference>
<organism evidence="1 2">
    <name type="scientific">Prosthecobacter dejongeii</name>
    <dbReference type="NCBI Taxonomy" id="48465"/>
    <lineage>
        <taxon>Bacteria</taxon>
        <taxon>Pseudomonadati</taxon>
        <taxon>Verrucomicrobiota</taxon>
        <taxon>Verrucomicrobiia</taxon>
        <taxon>Verrucomicrobiales</taxon>
        <taxon>Verrucomicrobiaceae</taxon>
        <taxon>Prosthecobacter</taxon>
    </lineage>
</organism>
<comment type="caution">
    <text evidence="1">The sequence shown here is derived from an EMBL/GenBank/DDBJ whole genome shotgun (WGS) entry which is preliminary data.</text>
</comment>
<gene>
    <name evidence="1" type="ORF">HNQ64_004759</name>
</gene>
<dbReference type="Proteomes" id="UP000534294">
    <property type="component" value="Unassembled WGS sequence"/>
</dbReference>
<evidence type="ECO:0000313" key="2">
    <source>
        <dbReference type="Proteomes" id="UP000534294"/>
    </source>
</evidence>
<evidence type="ECO:0000313" key="1">
    <source>
        <dbReference type="EMBL" id="MBB5040473.1"/>
    </source>
</evidence>
<protein>
    <submittedName>
        <fullName evidence="1">Uncharacterized protein</fullName>
    </submittedName>
</protein>
<dbReference type="AlphaFoldDB" id="A0A7W8DSB4"/>
<reference evidence="1 2" key="1">
    <citation type="submission" date="2020-08" db="EMBL/GenBank/DDBJ databases">
        <title>Genomic Encyclopedia of Type Strains, Phase IV (KMG-IV): sequencing the most valuable type-strain genomes for metagenomic binning, comparative biology and taxonomic classification.</title>
        <authorList>
            <person name="Goeker M."/>
        </authorList>
    </citation>
    <scope>NUCLEOTIDE SEQUENCE [LARGE SCALE GENOMIC DNA]</scope>
    <source>
        <strain evidence="1 2">DSM 12251</strain>
    </source>
</reference>
<dbReference type="RefSeq" id="WP_221305548.1">
    <property type="nucleotide sequence ID" value="NZ_JACHIF010000014.1"/>
</dbReference>
<keyword evidence="2" id="KW-1185">Reference proteome</keyword>
<sequence>MMDTDVQITKRKDFLPLTEELETYLDEFGRHYSLPASYKDLLGFTESYPLDDKNGNPTHWASVLYPRELQDELYPRLTSIYSLLRTGDLHAVPHLFVERVDYCEFGNSRPFRVRVVNQYNDNYDHFYVKTADASRVYGLELEHLLSPNRINYLAQRNTLVEEHIAGVPGDVFIRDHLDRPDVNKVRIAKEFVKFSERCFLRLLGDMRSYNYVIDITPDFEDVQYRVRAIDFDQQSYEGRRSLYLPQFFKENNPVVWLCGKLLNLPTMNQYQDEERSLIARRYISEHQRITALLQIMKNNPREPAEKVAQLARELGEYHHSDAFDTCDSMGAVVERNLEVTLGRHLV</sequence>
<name>A0A7W8DSB4_9BACT</name>
<proteinExistence type="predicted"/>
<accession>A0A7W8DSB4</accession>